<dbReference type="AlphaFoldDB" id="A0A504JGT0"/>
<protein>
    <submittedName>
        <fullName evidence="1">Uncharacterized protein</fullName>
    </submittedName>
</protein>
<keyword evidence="2" id="KW-1185">Reference proteome</keyword>
<dbReference type="OrthoDB" id="1177214at2"/>
<proteinExistence type="predicted"/>
<evidence type="ECO:0000313" key="1">
    <source>
        <dbReference type="EMBL" id="TPN87882.1"/>
    </source>
</evidence>
<dbReference type="EMBL" id="VFWZ01000002">
    <property type="protein sequence ID" value="TPN87882.1"/>
    <property type="molecule type" value="Genomic_DNA"/>
</dbReference>
<dbReference type="Proteomes" id="UP000315540">
    <property type="component" value="Unassembled WGS sequence"/>
</dbReference>
<evidence type="ECO:0000313" key="2">
    <source>
        <dbReference type="Proteomes" id="UP000315540"/>
    </source>
</evidence>
<dbReference type="RefSeq" id="WP_140592521.1">
    <property type="nucleotide sequence ID" value="NZ_VFWZ01000002.1"/>
</dbReference>
<gene>
    <name evidence="1" type="ORF">FHK87_09930</name>
</gene>
<sequence length="340" mass="40150">MRDRAIAIVESPLQLINANEYIKKYALESKTDFYFVSSRGTHNLDQLRSTYKALKLKGKVFEVSVLNIDKSIVTRLSFYLKIIRAARKMPKNYSLVLVGHMLSIYQNVLANTIKNSECIYLDDGNASVAQIKQLKKEKIKSFSPFSKRIFPLLLGFNVNLRYGKKGLNYFTIYKDLIVENHPYLCFDINDLEYLKSEYGKKEINKNFVYFIGTPFYWNNKSYENFEQDIKKVSEFYQNKKVFYFPHRYESKEQLEIINNLGWKIVKNELPIELLLIELENLPLEFGFFYSSAVDNISKLIPNMNFKSFEIDNTEFLEDGKNIYKLYRSYEKKNMITVIKL</sequence>
<organism evidence="1 2">
    <name type="scientific">Aquimarina algicola</name>
    <dbReference type="NCBI Taxonomy" id="2589995"/>
    <lineage>
        <taxon>Bacteria</taxon>
        <taxon>Pseudomonadati</taxon>
        <taxon>Bacteroidota</taxon>
        <taxon>Flavobacteriia</taxon>
        <taxon>Flavobacteriales</taxon>
        <taxon>Flavobacteriaceae</taxon>
        <taxon>Aquimarina</taxon>
    </lineage>
</organism>
<comment type="caution">
    <text evidence="1">The sequence shown here is derived from an EMBL/GenBank/DDBJ whole genome shotgun (WGS) entry which is preliminary data.</text>
</comment>
<name>A0A504JGT0_9FLAO</name>
<accession>A0A504JGT0</accession>
<reference evidence="1 2" key="1">
    <citation type="submission" date="2019-06" db="EMBL/GenBank/DDBJ databases">
        <authorList>
            <person name="Meng X."/>
        </authorList>
    </citation>
    <scope>NUCLEOTIDE SEQUENCE [LARGE SCALE GENOMIC DNA]</scope>
    <source>
        <strain evidence="1 2">M625</strain>
    </source>
</reference>